<name>A0A520KUD1_9EURY</name>
<protein>
    <submittedName>
        <fullName evidence="1">Uncharacterized protein</fullName>
    </submittedName>
</protein>
<proteinExistence type="predicted"/>
<evidence type="ECO:0000313" key="1">
    <source>
        <dbReference type="EMBL" id="RZN66135.1"/>
    </source>
</evidence>
<dbReference type="Proteomes" id="UP000320766">
    <property type="component" value="Unassembled WGS sequence"/>
</dbReference>
<accession>A0A520KUD1</accession>
<gene>
    <name evidence="1" type="ORF">EF807_08795</name>
</gene>
<dbReference type="AlphaFoldDB" id="A0A520KUD1"/>
<sequence length="132" mass="14497">MKGRKRSGISDLGFLGIDPTLGIGDKILDYAEGEREEENRRVDGSDYYAFCPLCGRKQLKDNLLESGCFICGWKGAGDELELANVKRSSNISMGLDIKKEGYRMSCPNCGASLITGEFKANGCYICGYNEDD</sequence>
<dbReference type="EMBL" id="RXIL01000171">
    <property type="protein sequence ID" value="RZN66135.1"/>
    <property type="molecule type" value="Genomic_DNA"/>
</dbReference>
<evidence type="ECO:0000313" key="2">
    <source>
        <dbReference type="Proteomes" id="UP000320766"/>
    </source>
</evidence>
<organism evidence="1 2">
    <name type="scientific">Candidatus Methanolliviera hydrocarbonicum</name>
    <dbReference type="NCBI Taxonomy" id="2491085"/>
    <lineage>
        <taxon>Archaea</taxon>
        <taxon>Methanobacteriati</taxon>
        <taxon>Methanobacteriota</taxon>
        <taxon>Candidatus Methanoliparia</taxon>
        <taxon>Candidatus Methanoliparales</taxon>
        <taxon>Candidatus Methanollivieraceae</taxon>
        <taxon>Candidatus Methanolliviera</taxon>
    </lineage>
</organism>
<comment type="caution">
    <text evidence="1">The sequence shown here is derived from an EMBL/GenBank/DDBJ whole genome shotgun (WGS) entry which is preliminary data.</text>
</comment>
<reference evidence="1 2" key="1">
    <citation type="journal article" date="2019" name="Nat. Microbiol.">
        <title>Wide diversity of methane and short-chain alkane metabolisms in uncultured archaea.</title>
        <authorList>
            <person name="Borrel G."/>
            <person name="Adam P.S."/>
            <person name="McKay L.J."/>
            <person name="Chen L.X."/>
            <person name="Sierra-Garcia I.N."/>
            <person name="Sieber C.M."/>
            <person name="Letourneur Q."/>
            <person name="Ghozlane A."/>
            <person name="Andersen G.L."/>
            <person name="Li W.J."/>
            <person name="Hallam S.J."/>
            <person name="Muyzer G."/>
            <person name="de Oliveira V.M."/>
            <person name="Inskeep W.P."/>
            <person name="Banfield J.F."/>
            <person name="Gribaldo S."/>
        </authorList>
    </citation>
    <scope>NUCLEOTIDE SEQUENCE [LARGE SCALE GENOMIC DNA]</scope>
    <source>
        <strain evidence="1">NM1b</strain>
    </source>
</reference>